<proteinExistence type="predicted"/>
<reference evidence="2" key="1">
    <citation type="submission" date="2016-11" db="UniProtKB">
        <authorList>
            <consortium name="WormBaseParasite"/>
        </authorList>
    </citation>
    <scope>IDENTIFICATION</scope>
    <source>
        <strain evidence="2">KR3021</strain>
    </source>
</reference>
<sequence>MEPSINYEILLNQKQIDVSAGKFTTSVTYLGYVINVDCQSLGDSKEKTRFIVTTHAEGEDIYELVIHWRLKCGSFTEEIKFDFWDGHQIKLLEVVIDGLLHNDVTFGIAMVEVKNGADLCCQADSREFKLKCGENVYYVNLGEFKEIAGTLYQEIEKAQKEDKFFEVNQVMPDDFKVFIEGCLKYDSINVNRRNYLTLMRVAKRLKANNLLRTIETFLISDKEIHAIRKLEISVIYRMARLCDSVTRSFSGNSLKMIGSLHEYMEKNGESMENQHPLVLKIFDIGHDYVLIA</sequence>
<evidence type="ECO:0000313" key="1">
    <source>
        <dbReference type="Proteomes" id="UP000095286"/>
    </source>
</evidence>
<accession>A0AC35TUK6</accession>
<name>A0AC35TUK6_9BILA</name>
<organism evidence="1 2">
    <name type="scientific">Rhabditophanes sp. KR3021</name>
    <dbReference type="NCBI Taxonomy" id="114890"/>
    <lineage>
        <taxon>Eukaryota</taxon>
        <taxon>Metazoa</taxon>
        <taxon>Ecdysozoa</taxon>
        <taxon>Nematoda</taxon>
        <taxon>Chromadorea</taxon>
        <taxon>Rhabditida</taxon>
        <taxon>Tylenchina</taxon>
        <taxon>Panagrolaimomorpha</taxon>
        <taxon>Strongyloidoidea</taxon>
        <taxon>Alloionematidae</taxon>
        <taxon>Rhabditophanes</taxon>
    </lineage>
</organism>
<evidence type="ECO:0000313" key="2">
    <source>
        <dbReference type="WBParaSite" id="RSKR_0000471500.1"/>
    </source>
</evidence>
<dbReference type="WBParaSite" id="RSKR_0000471500.1">
    <property type="protein sequence ID" value="RSKR_0000471500.1"/>
    <property type="gene ID" value="RSKR_0000471500"/>
</dbReference>
<protein>
    <submittedName>
        <fullName evidence="2">BTB domain-containing protein</fullName>
    </submittedName>
</protein>
<dbReference type="Proteomes" id="UP000095286">
    <property type="component" value="Unplaced"/>
</dbReference>